<protein>
    <submittedName>
        <fullName evidence="1">Uncharacterized protein</fullName>
    </submittedName>
</protein>
<sequence length="101" mass="11253">MSTASPISLAAVFARPMHSKFGPLKVLALPQHGRRDFWKKVCSRVQVVAMTGRIGLSNDTIEPPLRRGITMSQVAQFAKIKCWVDTAQLCYSEVHGYTSYI</sequence>
<dbReference type="AlphaFoldDB" id="A0A0C3FPJ6"/>
<proteinExistence type="predicted"/>
<organism evidence="1 2">
    <name type="scientific">Piloderma croceum (strain F 1598)</name>
    <dbReference type="NCBI Taxonomy" id="765440"/>
    <lineage>
        <taxon>Eukaryota</taxon>
        <taxon>Fungi</taxon>
        <taxon>Dikarya</taxon>
        <taxon>Basidiomycota</taxon>
        <taxon>Agaricomycotina</taxon>
        <taxon>Agaricomycetes</taxon>
        <taxon>Agaricomycetidae</taxon>
        <taxon>Atheliales</taxon>
        <taxon>Atheliaceae</taxon>
        <taxon>Piloderma</taxon>
    </lineage>
</organism>
<dbReference type="Proteomes" id="UP000054166">
    <property type="component" value="Unassembled WGS sequence"/>
</dbReference>
<reference evidence="2" key="2">
    <citation type="submission" date="2015-01" db="EMBL/GenBank/DDBJ databases">
        <title>Evolutionary Origins and Diversification of the Mycorrhizal Mutualists.</title>
        <authorList>
            <consortium name="DOE Joint Genome Institute"/>
            <consortium name="Mycorrhizal Genomics Consortium"/>
            <person name="Kohler A."/>
            <person name="Kuo A."/>
            <person name="Nagy L.G."/>
            <person name="Floudas D."/>
            <person name="Copeland A."/>
            <person name="Barry K.W."/>
            <person name="Cichocki N."/>
            <person name="Veneault-Fourrey C."/>
            <person name="LaButti K."/>
            <person name="Lindquist E.A."/>
            <person name="Lipzen A."/>
            <person name="Lundell T."/>
            <person name="Morin E."/>
            <person name="Murat C."/>
            <person name="Riley R."/>
            <person name="Ohm R."/>
            <person name="Sun H."/>
            <person name="Tunlid A."/>
            <person name="Henrissat B."/>
            <person name="Grigoriev I.V."/>
            <person name="Hibbett D.S."/>
            <person name="Martin F."/>
        </authorList>
    </citation>
    <scope>NUCLEOTIDE SEQUENCE [LARGE SCALE GENOMIC DNA]</scope>
    <source>
        <strain evidence="2">F 1598</strain>
    </source>
</reference>
<name>A0A0C3FPJ6_PILCF</name>
<accession>A0A0C3FPJ6</accession>
<gene>
    <name evidence="1" type="ORF">PILCRDRAFT_821388</name>
</gene>
<evidence type="ECO:0000313" key="2">
    <source>
        <dbReference type="Proteomes" id="UP000054166"/>
    </source>
</evidence>
<dbReference type="HOGENOM" id="CLU_2292723_0_0_1"/>
<keyword evidence="2" id="KW-1185">Reference proteome</keyword>
<reference evidence="1 2" key="1">
    <citation type="submission" date="2014-04" db="EMBL/GenBank/DDBJ databases">
        <authorList>
            <consortium name="DOE Joint Genome Institute"/>
            <person name="Kuo A."/>
            <person name="Tarkka M."/>
            <person name="Buscot F."/>
            <person name="Kohler A."/>
            <person name="Nagy L.G."/>
            <person name="Floudas D."/>
            <person name="Copeland A."/>
            <person name="Barry K.W."/>
            <person name="Cichocki N."/>
            <person name="Veneault-Fourrey C."/>
            <person name="LaButti K."/>
            <person name="Lindquist E.A."/>
            <person name="Lipzen A."/>
            <person name="Lundell T."/>
            <person name="Morin E."/>
            <person name="Murat C."/>
            <person name="Sun H."/>
            <person name="Tunlid A."/>
            <person name="Henrissat B."/>
            <person name="Grigoriev I.V."/>
            <person name="Hibbett D.S."/>
            <person name="Martin F."/>
            <person name="Nordberg H.P."/>
            <person name="Cantor M.N."/>
            <person name="Hua S.X."/>
        </authorList>
    </citation>
    <scope>NUCLEOTIDE SEQUENCE [LARGE SCALE GENOMIC DNA]</scope>
    <source>
        <strain evidence="1 2">F 1598</strain>
    </source>
</reference>
<dbReference type="InParanoid" id="A0A0C3FPJ6"/>
<dbReference type="EMBL" id="KN832998">
    <property type="protein sequence ID" value="KIM81614.1"/>
    <property type="molecule type" value="Genomic_DNA"/>
</dbReference>
<evidence type="ECO:0000313" key="1">
    <source>
        <dbReference type="EMBL" id="KIM81614.1"/>
    </source>
</evidence>